<feature type="compositionally biased region" description="Polar residues" evidence="1">
    <location>
        <begin position="782"/>
        <end position="798"/>
    </location>
</feature>
<protein>
    <submittedName>
        <fullName evidence="2">Uncharacterized protein</fullName>
    </submittedName>
</protein>
<evidence type="ECO:0000313" key="3">
    <source>
        <dbReference type="Proteomes" id="UP001353858"/>
    </source>
</evidence>
<feature type="compositionally biased region" description="Low complexity" evidence="1">
    <location>
        <begin position="724"/>
        <end position="735"/>
    </location>
</feature>
<dbReference type="Proteomes" id="UP001353858">
    <property type="component" value="Unassembled WGS sequence"/>
</dbReference>
<feature type="compositionally biased region" description="Acidic residues" evidence="1">
    <location>
        <begin position="11"/>
        <end position="20"/>
    </location>
</feature>
<feature type="region of interest" description="Disordered" evidence="1">
    <location>
        <begin position="777"/>
        <end position="812"/>
    </location>
</feature>
<accession>A0AAN7PR32</accession>
<comment type="caution">
    <text evidence="2">The sequence shown here is derived from an EMBL/GenBank/DDBJ whole genome shotgun (WGS) entry which is preliminary data.</text>
</comment>
<keyword evidence="3" id="KW-1185">Reference proteome</keyword>
<reference evidence="3" key="1">
    <citation type="submission" date="2023-01" db="EMBL/GenBank/DDBJ databases">
        <title>Key to firefly adult light organ development and bioluminescence: homeobox transcription factors regulate luciferase expression and transportation to peroxisome.</title>
        <authorList>
            <person name="Fu X."/>
        </authorList>
    </citation>
    <scope>NUCLEOTIDE SEQUENCE [LARGE SCALE GENOMIC DNA]</scope>
</reference>
<feature type="region of interest" description="Disordered" evidence="1">
    <location>
        <begin position="692"/>
        <end position="735"/>
    </location>
</feature>
<feature type="compositionally biased region" description="Basic and acidic residues" evidence="1">
    <location>
        <begin position="197"/>
        <end position="208"/>
    </location>
</feature>
<evidence type="ECO:0000313" key="2">
    <source>
        <dbReference type="EMBL" id="KAK4887121.1"/>
    </source>
</evidence>
<feature type="compositionally biased region" description="Basic and acidic residues" evidence="1">
    <location>
        <begin position="77"/>
        <end position="87"/>
    </location>
</feature>
<feature type="compositionally biased region" description="Polar residues" evidence="1">
    <location>
        <begin position="692"/>
        <end position="712"/>
    </location>
</feature>
<dbReference type="AlphaFoldDB" id="A0AAN7PR32"/>
<feature type="region of interest" description="Disordered" evidence="1">
    <location>
        <begin position="1"/>
        <end position="20"/>
    </location>
</feature>
<name>A0AAN7PR32_9COLE</name>
<feature type="compositionally biased region" description="Basic residues" evidence="1">
    <location>
        <begin position="209"/>
        <end position="234"/>
    </location>
</feature>
<dbReference type="EMBL" id="JARPUR010000001">
    <property type="protein sequence ID" value="KAK4887121.1"/>
    <property type="molecule type" value="Genomic_DNA"/>
</dbReference>
<gene>
    <name evidence="2" type="ORF">RN001_003392</name>
</gene>
<sequence length="812" mass="93440">MDNLSEFSAPQDEEEDVPSDFFDDFLSNDFMDGLDVVDAWDDENDLKNNKASDRLCRSTSRNRRRRYSRSRSPIRPKSREYYRDRSPRGGRFRSRRSRERGHVERPRGRNSSLQHKLNEELNPDHRRDPEKTKRDIQKDKDKCAKKQEDRIISEKLKVVETGLVPPGTEMDADLESLKPDRKTELIEKHASKKRVSDKRISPKRDKSSNHKRQKKSSRSPYRPRSRSKLSKLSRRSSVEYKRYDETRSSKTSRTNYNRKSIDKEIRQKSPASDREMWMRHQENRVVVNDFFENQHLKPRKDFQDYSSNFGAPNRSSYYNPMQERISDCSQHYNMVQPVPMPVPVPVPAPVAPPIQYFPQMSISSEQNYDQNFFIGQQYSELYPTHTPYQSATPFINCVPNSNVVTVPIIESNQPENTSPVKNSDSLKTDIEKEKETINKLFEEKQISLSDFLSVSAKHADPSKPVNVQRKIKVISLCQDAIKSLAGNSQLNGRFFLKKVHKDVEKPADTKFQSPLRKTPFIRFAFTTPTKVGEQPSTLQNSLNKLLASLGLLEDSDSVFVKPTAPIEEDSSSASVQATPTKWPTISNKGGDSVFEIAPRKAKMCQTDFAKCQICAIRKARTFVDKEVQCDVTYSSSSTQVSDDDFMRPGAKTPFRDTLKNQSIAHLTPAQLMRQTLNQTEPKQSNNFIQQRGLSDVSPENPNNYRGDNSSDFSRGCKPSPNYSNKQFQNKGNNNFDVRPHFGNNRPNMYDNRNNNPPNVNNNAAVRGNTPMRASDFFDGGRQNYNNPRPQHPMQQQLNKRPLLPNPNFNRSF</sequence>
<feature type="compositionally biased region" description="Basic and acidic residues" evidence="1">
    <location>
        <begin position="175"/>
        <end position="189"/>
    </location>
</feature>
<feature type="compositionally biased region" description="Basic and acidic residues" evidence="1">
    <location>
        <begin position="236"/>
        <end position="248"/>
    </location>
</feature>
<evidence type="ECO:0000256" key="1">
    <source>
        <dbReference type="SAM" id="MobiDB-lite"/>
    </source>
</evidence>
<organism evidence="2 3">
    <name type="scientific">Aquatica leii</name>
    <dbReference type="NCBI Taxonomy" id="1421715"/>
    <lineage>
        <taxon>Eukaryota</taxon>
        <taxon>Metazoa</taxon>
        <taxon>Ecdysozoa</taxon>
        <taxon>Arthropoda</taxon>
        <taxon>Hexapoda</taxon>
        <taxon>Insecta</taxon>
        <taxon>Pterygota</taxon>
        <taxon>Neoptera</taxon>
        <taxon>Endopterygota</taxon>
        <taxon>Coleoptera</taxon>
        <taxon>Polyphaga</taxon>
        <taxon>Elateriformia</taxon>
        <taxon>Elateroidea</taxon>
        <taxon>Lampyridae</taxon>
        <taxon>Luciolinae</taxon>
        <taxon>Aquatica</taxon>
    </lineage>
</organism>
<feature type="compositionally biased region" description="Polar residues" evidence="1">
    <location>
        <begin position="249"/>
        <end position="258"/>
    </location>
</feature>
<feature type="compositionally biased region" description="Basic residues" evidence="1">
    <location>
        <begin position="88"/>
        <end position="99"/>
    </location>
</feature>
<feature type="compositionally biased region" description="Basic and acidic residues" evidence="1">
    <location>
        <begin position="259"/>
        <end position="274"/>
    </location>
</feature>
<proteinExistence type="predicted"/>
<feature type="compositionally biased region" description="Basic and acidic residues" evidence="1">
    <location>
        <begin position="45"/>
        <end position="56"/>
    </location>
</feature>
<feature type="region of interest" description="Disordered" evidence="1">
    <location>
        <begin position="42"/>
        <end position="149"/>
    </location>
</feature>
<feature type="compositionally biased region" description="Basic residues" evidence="1">
    <location>
        <begin position="60"/>
        <end position="76"/>
    </location>
</feature>
<feature type="region of interest" description="Disordered" evidence="1">
    <location>
        <begin position="163"/>
        <end position="274"/>
    </location>
</feature>
<feature type="compositionally biased region" description="Basic and acidic residues" evidence="1">
    <location>
        <begin position="116"/>
        <end position="149"/>
    </location>
</feature>